<dbReference type="Pfam" id="PF13579">
    <property type="entry name" value="Glyco_trans_4_4"/>
    <property type="match status" value="1"/>
</dbReference>
<proteinExistence type="predicted"/>
<sequence length="377" mass="38466">MSVLVLVLGSSAGGVGRHVASLARAEAGAGTQVHVVAPAETLRRFELDGPGLRAHPVDIGASLDPVRDLRAARALRALLRELPEPLVHAHGIRAASVAAAAVRPSRRSRVPLVLTLHNAVLGGGPRAALGRAVQRVACRSADVVLGVSADLVAQARAAGAPVAERALVPAPARPPARSAALVRADLGLPADVRVVLTVARAAPQKDLGLLLDALARRVPPPAGPDLLALVAGDGPLLPALRARVDAEHLPVRLLGARDDVGDLLAVADVVVQTSRWEGQPVFVQEALRAGAALVATDAGGTAEVTGDAALLTPVGDAAALAAALQALLDDPDALARARVRSRARADELPGPEEALAQVRRVWGAARARRGRRGPGVG</sequence>
<evidence type="ECO:0000313" key="5">
    <source>
        <dbReference type="Proteomes" id="UP001589748"/>
    </source>
</evidence>
<dbReference type="Pfam" id="PF13692">
    <property type="entry name" value="Glyco_trans_1_4"/>
    <property type="match status" value="1"/>
</dbReference>
<accession>A0ABV5LXP9</accession>
<dbReference type="Proteomes" id="UP001589748">
    <property type="component" value="Unassembled WGS sequence"/>
</dbReference>
<keyword evidence="2 4" id="KW-0808">Transferase</keyword>
<dbReference type="EC" id="2.4.-.-" evidence="4"/>
<protein>
    <submittedName>
        <fullName evidence="4">Glycosyltransferase family 4 protein</fullName>
        <ecNumber evidence="4">2.4.-.-</ecNumber>
    </submittedName>
</protein>
<gene>
    <name evidence="4" type="ORF">ACFFVI_18075</name>
</gene>
<dbReference type="CDD" id="cd03801">
    <property type="entry name" value="GT4_PimA-like"/>
    <property type="match status" value="1"/>
</dbReference>
<keyword evidence="1 4" id="KW-0328">Glycosyltransferase</keyword>
<dbReference type="InterPro" id="IPR028098">
    <property type="entry name" value="Glyco_trans_4-like_N"/>
</dbReference>
<dbReference type="PANTHER" id="PTHR12526:SF636">
    <property type="entry name" value="BLL3647 PROTEIN"/>
    <property type="match status" value="1"/>
</dbReference>
<comment type="caution">
    <text evidence="4">The sequence shown here is derived from an EMBL/GenBank/DDBJ whole genome shotgun (WGS) entry which is preliminary data.</text>
</comment>
<feature type="domain" description="Glycosyltransferase subfamily 4-like N-terminal" evidence="3">
    <location>
        <begin position="13"/>
        <end position="169"/>
    </location>
</feature>
<keyword evidence="5" id="KW-1185">Reference proteome</keyword>
<dbReference type="Gene3D" id="3.40.50.2000">
    <property type="entry name" value="Glycogen Phosphorylase B"/>
    <property type="match status" value="2"/>
</dbReference>
<organism evidence="4 5">
    <name type="scientific">Kineococcus gynurae</name>
    <dbReference type="NCBI Taxonomy" id="452979"/>
    <lineage>
        <taxon>Bacteria</taxon>
        <taxon>Bacillati</taxon>
        <taxon>Actinomycetota</taxon>
        <taxon>Actinomycetes</taxon>
        <taxon>Kineosporiales</taxon>
        <taxon>Kineosporiaceae</taxon>
        <taxon>Kineococcus</taxon>
    </lineage>
</organism>
<evidence type="ECO:0000259" key="3">
    <source>
        <dbReference type="Pfam" id="PF13579"/>
    </source>
</evidence>
<reference evidence="4 5" key="1">
    <citation type="submission" date="2024-09" db="EMBL/GenBank/DDBJ databases">
        <authorList>
            <person name="Sun Q."/>
            <person name="Mori K."/>
        </authorList>
    </citation>
    <scope>NUCLEOTIDE SEQUENCE [LARGE SCALE GENOMIC DNA]</scope>
    <source>
        <strain evidence="4 5">TISTR 1856</strain>
    </source>
</reference>
<dbReference type="GO" id="GO:0016757">
    <property type="term" value="F:glycosyltransferase activity"/>
    <property type="evidence" value="ECO:0007669"/>
    <property type="project" value="UniProtKB-KW"/>
</dbReference>
<dbReference type="EMBL" id="JBHMDM010000012">
    <property type="protein sequence ID" value="MFB9378870.1"/>
    <property type="molecule type" value="Genomic_DNA"/>
</dbReference>
<evidence type="ECO:0000313" key="4">
    <source>
        <dbReference type="EMBL" id="MFB9378870.1"/>
    </source>
</evidence>
<evidence type="ECO:0000256" key="1">
    <source>
        <dbReference type="ARBA" id="ARBA00022676"/>
    </source>
</evidence>
<name>A0ABV5LXP9_9ACTN</name>
<dbReference type="PANTHER" id="PTHR12526">
    <property type="entry name" value="GLYCOSYLTRANSFERASE"/>
    <property type="match status" value="1"/>
</dbReference>
<dbReference type="RefSeq" id="WP_380134207.1">
    <property type="nucleotide sequence ID" value="NZ_JBHLUI010000001.1"/>
</dbReference>
<evidence type="ECO:0000256" key="2">
    <source>
        <dbReference type="ARBA" id="ARBA00022679"/>
    </source>
</evidence>
<dbReference type="SUPFAM" id="SSF53756">
    <property type="entry name" value="UDP-Glycosyltransferase/glycogen phosphorylase"/>
    <property type="match status" value="1"/>
</dbReference>